<dbReference type="GO" id="GO:0015768">
    <property type="term" value="P:maltose transport"/>
    <property type="evidence" value="ECO:0007669"/>
    <property type="project" value="TreeGrafter"/>
</dbReference>
<name>A0A7X2LW89_9BURK</name>
<dbReference type="PANTHER" id="PTHR30061">
    <property type="entry name" value="MALTOSE-BINDING PERIPLASMIC PROTEIN"/>
    <property type="match status" value="1"/>
</dbReference>
<dbReference type="Proteomes" id="UP000446768">
    <property type="component" value="Unassembled WGS sequence"/>
</dbReference>
<evidence type="ECO:0000256" key="1">
    <source>
        <dbReference type="ARBA" id="ARBA00008520"/>
    </source>
</evidence>
<dbReference type="EMBL" id="WKJJ01000017">
    <property type="protein sequence ID" value="MRV74912.1"/>
    <property type="molecule type" value="Genomic_DNA"/>
</dbReference>
<dbReference type="Gene3D" id="3.40.190.10">
    <property type="entry name" value="Periplasmic binding protein-like II"/>
    <property type="match status" value="1"/>
</dbReference>
<keyword evidence="3" id="KW-0732">Signal</keyword>
<proteinExistence type="inferred from homology"/>
<evidence type="ECO:0000313" key="4">
    <source>
        <dbReference type="EMBL" id="MRV74912.1"/>
    </source>
</evidence>
<dbReference type="GO" id="GO:0042956">
    <property type="term" value="P:maltodextrin transmembrane transport"/>
    <property type="evidence" value="ECO:0007669"/>
    <property type="project" value="TreeGrafter"/>
</dbReference>
<evidence type="ECO:0000256" key="3">
    <source>
        <dbReference type="ARBA" id="ARBA00022729"/>
    </source>
</evidence>
<organism evidence="4 5">
    <name type="scientific">Pseudoduganella rivuli</name>
    <dbReference type="NCBI Taxonomy" id="2666085"/>
    <lineage>
        <taxon>Bacteria</taxon>
        <taxon>Pseudomonadati</taxon>
        <taxon>Pseudomonadota</taxon>
        <taxon>Betaproteobacteria</taxon>
        <taxon>Burkholderiales</taxon>
        <taxon>Oxalobacteraceae</taxon>
        <taxon>Telluria group</taxon>
        <taxon>Pseudoduganella</taxon>
    </lineage>
</organism>
<comment type="similarity">
    <text evidence="1">Belongs to the bacterial solute-binding protein 1 family.</text>
</comment>
<accession>A0A7X2LW89</accession>
<gene>
    <name evidence="4" type="ORF">GJ700_24670</name>
</gene>
<dbReference type="GO" id="GO:1901982">
    <property type="term" value="F:maltose binding"/>
    <property type="evidence" value="ECO:0007669"/>
    <property type="project" value="TreeGrafter"/>
</dbReference>
<reference evidence="4 5" key="1">
    <citation type="submission" date="2019-11" db="EMBL/GenBank/DDBJ databases">
        <title>Novel species isolated from a subtropical stream in China.</title>
        <authorList>
            <person name="Lu H."/>
        </authorList>
    </citation>
    <scope>NUCLEOTIDE SEQUENCE [LARGE SCALE GENOMIC DNA]</scope>
    <source>
        <strain evidence="4 5">FT92W</strain>
    </source>
</reference>
<sequence>MVLDLDRRLLPHAAIRAGRRHRRRIERRPVVEYRLPGGSSASGCDYNALVAPPPDDNQHNVPITAIAVSGDQAMNDQSRRLRVAVLSIALAMAARAWPAEAVTVAVWGSSPAEVAAFDLAAAAFTSSTGIAVRKQVIEDKYPDVLKSRFAAGNPPDVCYLDAAEAPVLIESGVLEPLDLGPADQADFYPQFLQAFRGGDGRLYGLPKDYSTLALYLNPRLLKQAGYRPDDVPGDFNGLMRFARSLQARLPRGVAAMIVEKDLARHLAALETSGQPLIGADGHAHFTGNAAAYDYLNQLVAGHAQKYLYSPKDDLGADWPGAAFGTQRTVMMMEGNWVQAALQHDYGGIPFIAREMPTVNQHKQTMAFVVGYAVPRGARNKAAGVRFARYMTGPGMRLWATASGTLPTRRSVETAMQVRNAPALAAHVAGAAYATVWSRGIELPVLNTNFGNQFLAAFNGNKPLRQALEKAETVSNREIERQR</sequence>
<dbReference type="PANTHER" id="PTHR30061:SF50">
    <property type="entry name" value="MALTOSE_MALTODEXTRIN-BINDING PERIPLASMIC PROTEIN"/>
    <property type="match status" value="1"/>
</dbReference>
<dbReference type="AlphaFoldDB" id="A0A7X2LW89"/>
<dbReference type="GO" id="GO:0055052">
    <property type="term" value="C:ATP-binding cassette (ABC) transporter complex, substrate-binding subunit-containing"/>
    <property type="evidence" value="ECO:0007669"/>
    <property type="project" value="TreeGrafter"/>
</dbReference>
<comment type="caution">
    <text evidence="4">The sequence shown here is derived from an EMBL/GenBank/DDBJ whole genome shotgun (WGS) entry which is preliminary data.</text>
</comment>
<dbReference type="SUPFAM" id="SSF53850">
    <property type="entry name" value="Periplasmic binding protein-like II"/>
    <property type="match status" value="1"/>
</dbReference>
<dbReference type="Pfam" id="PF13416">
    <property type="entry name" value="SBP_bac_8"/>
    <property type="match status" value="1"/>
</dbReference>
<keyword evidence="2" id="KW-0813">Transport</keyword>
<dbReference type="InterPro" id="IPR006059">
    <property type="entry name" value="SBP"/>
</dbReference>
<protein>
    <submittedName>
        <fullName evidence="4">Extracellular solute-binding protein</fullName>
    </submittedName>
</protein>
<evidence type="ECO:0000256" key="2">
    <source>
        <dbReference type="ARBA" id="ARBA00022448"/>
    </source>
</evidence>
<keyword evidence="5" id="KW-1185">Reference proteome</keyword>
<evidence type="ECO:0000313" key="5">
    <source>
        <dbReference type="Proteomes" id="UP000446768"/>
    </source>
</evidence>